<proteinExistence type="predicted"/>
<gene>
    <name evidence="8" type="ORF">BBW65_03015</name>
</gene>
<dbReference type="STRING" id="222136.BBW65_03015"/>
<dbReference type="Gene3D" id="3.40.50.150">
    <property type="entry name" value="Vaccinia Virus protein VP39"/>
    <property type="match status" value="1"/>
</dbReference>
<keyword evidence="3" id="KW-0808">Transferase</keyword>
<dbReference type="NCBIfam" id="TIGR00536">
    <property type="entry name" value="hemK_fam"/>
    <property type="match status" value="1"/>
</dbReference>
<keyword evidence="9" id="KW-1185">Reference proteome</keyword>
<name>A0A1B1U571_9HELI</name>
<sequence length="278" mass="31734">MPFSIKEALKWGADTLLSERPRLESEILLASVLQKDRVFLHTFDDQRLTPQEWERYQSFVLQAREGEPIEYLSGVVSFYDYEFCITKGVLIPRPETEILLEKVRVLVDQHRLKKVFELGVGSGVLCITLALLCPHLEVVGSDINPLAIKLTQQNIQKFSSLDSTLSSRITLIQRDVLQEECGLQDIDLIISNPPYIALDYPLDKKVLHEPREALFGGERGDEILLEIIAMRERCGVRFLACEMGYDQRARMQEALNGSTDLEFFRDLSGHDRGFVASF</sequence>
<evidence type="ECO:0000259" key="7">
    <source>
        <dbReference type="Pfam" id="PF17827"/>
    </source>
</evidence>
<dbReference type="PANTHER" id="PTHR18895">
    <property type="entry name" value="HEMK METHYLTRANSFERASE"/>
    <property type="match status" value="1"/>
</dbReference>
<dbReference type="InterPro" id="IPR050320">
    <property type="entry name" value="N5-glutamine_MTase"/>
</dbReference>
<evidence type="ECO:0000256" key="1">
    <source>
        <dbReference type="ARBA" id="ARBA00012771"/>
    </source>
</evidence>
<accession>A0A1B1U571</accession>
<dbReference type="InterPro" id="IPR029063">
    <property type="entry name" value="SAM-dependent_MTases_sf"/>
</dbReference>
<comment type="catalytic activity">
    <reaction evidence="5">
        <text>L-glutaminyl-[peptide chain release factor] + S-adenosyl-L-methionine = N(5)-methyl-L-glutaminyl-[peptide chain release factor] + S-adenosyl-L-homocysteine + H(+)</text>
        <dbReference type="Rhea" id="RHEA:42896"/>
        <dbReference type="Rhea" id="RHEA-COMP:10271"/>
        <dbReference type="Rhea" id="RHEA-COMP:10272"/>
        <dbReference type="ChEBI" id="CHEBI:15378"/>
        <dbReference type="ChEBI" id="CHEBI:30011"/>
        <dbReference type="ChEBI" id="CHEBI:57856"/>
        <dbReference type="ChEBI" id="CHEBI:59789"/>
        <dbReference type="ChEBI" id="CHEBI:61891"/>
        <dbReference type="EC" id="2.1.1.297"/>
    </reaction>
</comment>
<dbReference type="GO" id="GO:0102559">
    <property type="term" value="F:peptide chain release factor N(5)-glutamine methyltransferase activity"/>
    <property type="evidence" value="ECO:0007669"/>
    <property type="project" value="UniProtKB-EC"/>
</dbReference>
<evidence type="ECO:0000259" key="6">
    <source>
        <dbReference type="Pfam" id="PF05175"/>
    </source>
</evidence>
<dbReference type="Proteomes" id="UP000092884">
    <property type="component" value="Chromosome"/>
</dbReference>
<keyword evidence="4" id="KW-0949">S-adenosyl-L-methionine</keyword>
<dbReference type="InterPro" id="IPR040758">
    <property type="entry name" value="PrmC_N"/>
</dbReference>
<organism evidence="8 9">
    <name type="scientific">Helicobacter enhydrae</name>
    <dbReference type="NCBI Taxonomy" id="222136"/>
    <lineage>
        <taxon>Bacteria</taxon>
        <taxon>Pseudomonadati</taxon>
        <taxon>Campylobacterota</taxon>
        <taxon>Epsilonproteobacteria</taxon>
        <taxon>Campylobacterales</taxon>
        <taxon>Helicobacteraceae</taxon>
        <taxon>Helicobacter</taxon>
    </lineage>
</organism>
<dbReference type="EC" id="2.1.1.297" evidence="1"/>
<reference evidence="9" key="1">
    <citation type="submission" date="2016-07" db="EMBL/GenBank/DDBJ databases">
        <authorList>
            <person name="Florea S."/>
            <person name="Webb J.S."/>
            <person name="Jaromczyk J."/>
            <person name="Schardl C.L."/>
        </authorList>
    </citation>
    <scope>NUCLEOTIDE SEQUENCE [LARGE SCALE GENOMIC DNA]</scope>
    <source>
        <strain evidence="9">MIT 01-6242</strain>
    </source>
</reference>
<evidence type="ECO:0000256" key="2">
    <source>
        <dbReference type="ARBA" id="ARBA00022603"/>
    </source>
</evidence>
<dbReference type="EMBL" id="CP016503">
    <property type="protein sequence ID" value="ANV97835.1"/>
    <property type="molecule type" value="Genomic_DNA"/>
</dbReference>
<dbReference type="PROSITE" id="PS00092">
    <property type="entry name" value="N6_MTASE"/>
    <property type="match status" value="1"/>
</dbReference>
<dbReference type="PANTHER" id="PTHR18895:SF74">
    <property type="entry name" value="MTRF1L RELEASE FACTOR GLUTAMINE METHYLTRANSFERASE"/>
    <property type="match status" value="1"/>
</dbReference>
<dbReference type="AlphaFoldDB" id="A0A1B1U571"/>
<feature type="domain" description="Methyltransferase small" evidence="6">
    <location>
        <begin position="96"/>
        <end position="196"/>
    </location>
</feature>
<dbReference type="SUPFAM" id="SSF53335">
    <property type="entry name" value="S-adenosyl-L-methionine-dependent methyltransferases"/>
    <property type="match status" value="1"/>
</dbReference>
<dbReference type="KEGG" id="het:BBW65_03015"/>
<keyword evidence="2" id="KW-0489">Methyltransferase</keyword>
<feature type="domain" description="Release factor glutamine methyltransferase N-terminal" evidence="7">
    <location>
        <begin position="7"/>
        <end position="74"/>
    </location>
</feature>
<protein>
    <recommendedName>
        <fullName evidence="1">peptide chain release factor N(5)-glutamine methyltransferase</fullName>
        <ecNumber evidence="1">2.1.1.297</ecNumber>
    </recommendedName>
</protein>
<dbReference type="InterPro" id="IPR004556">
    <property type="entry name" value="HemK-like"/>
</dbReference>
<dbReference type="OrthoDB" id="9800643at2"/>
<evidence type="ECO:0000313" key="8">
    <source>
        <dbReference type="EMBL" id="ANV97835.1"/>
    </source>
</evidence>
<dbReference type="GO" id="GO:0003676">
    <property type="term" value="F:nucleic acid binding"/>
    <property type="evidence" value="ECO:0007669"/>
    <property type="project" value="InterPro"/>
</dbReference>
<dbReference type="GO" id="GO:0032259">
    <property type="term" value="P:methylation"/>
    <property type="evidence" value="ECO:0007669"/>
    <property type="project" value="UniProtKB-KW"/>
</dbReference>
<dbReference type="CDD" id="cd02440">
    <property type="entry name" value="AdoMet_MTases"/>
    <property type="match status" value="1"/>
</dbReference>
<evidence type="ECO:0000256" key="3">
    <source>
        <dbReference type="ARBA" id="ARBA00022679"/>
    </source>
</evidence>
<dbReference type="Pfam" id="PF05175">
    <property type="entry name" value="MTS"/>
    <property type="match status" value="1"/>
</dbReference>
<dbReference type="InterPro" id="IPR002052">
    <property type="entry name" value="DNA_methylase_N6_adenine_CS"/>
</dbReference>
<dbReference type="InterPro" id="IPR007848">
    <property type="entry name" value="Small_mtfrase_dom"/>
</dbReference>
<evidence type="ECO:0000256" key="4">
    <source>
        <dbReference type="ARBA" id="ARBA00022691"/>
    </source>
</evidence>
<dbReference type="RefSeq" id="WP_066339504.1">
    <property type="nucleotide sequence ID" value="NZ_CP016503.1"/>
</dbReference>
<evidence type="ECO:0000256" key="5">
    <source>
        <dbReference type="ARBA" id="ARBA00048391"/>
    </source>
</evidence>
<dbReference type="Gene3D" id="1.10.8.10">
    <property type="entry name" value="DNA helicase RuvA subunit, C-terminal domain"/>
    <property type="match status" value="1"/>
</dbReference>
<evidence type="ECO:0000313" key="9">
    <source>
        <dbReference type="Proteomes" id="UP000092884"/>
    </source>
</evidence>
<dbReference type="Pfam" id="PF17827">
    <property type="entry name" value="PrmC_N"/>
    <property type="match status" value="1"/>
</dbReference>